<dbReference type="EMBL" id="ML213590">
    <property type="protein sequence ID" value="TFK44177.1"/>
    <property type="molecule type" value="Genomic_DNA"/>
</dbReference>
<dbReference type="InterPro" id="IPR007175">
    <property type="entry name" value="Rpr2/Snm1/Rpp21"/>
</dbReference>
<evidence type="ECO:0000313" key="7">
    <source>
        <dbReference type="Proteomes" id="UP000308652"/>
    </source>
</evidence>
<dbReference type="Pfam" id="PF04032">
    <property type="entry name" value="Rpr2"/>
    <property type="match status" value="1"/>
</dbReference>
<dbReference type="GO" id="GO:0046872">
    <property type="term" value="F:metal ion binding"/>
    <property type="evidence" value="ECO:0007669"/>
    <property type="project" value="UniProtKB-KW"/>
</dbReference>
<evidence type="ECO:0000256" key="1">
    <source>
        <dbReference type="ARBA" id="ARBA00022694"/>
    </source>
</evidence>
<feature type="region of interest" description="Disordered" evidence="5">
    <location>
        <begin position="153"/>
        <end position="197"/>
    </location>
</feature>
<reference evidence="6 7" key="1">
    <citation type="journal article" date="2019" name="Nat. Ecol. Evol.">
        <title>Megaphylogeny resolves global patterns of mushroom evolution.</title>
        <authorList>
            <person name="Varga T."/>
            <person name="Krizsan K."/>
            <person name="Foldi C."/>
            <person name="Dima B."/>
            <person name="Sanchez-Garcia M."/>
            <person name="Sanchez-Ramirez S."/>
            <person name="Szollosi G.J."/>
            <person name="Szarkandi J.G."/>
            <person name="Papp V."/>
            <person name="Albert L."/>
            <person name="Andreopoulos W."/>
            <person name="Angelini C."/>
            <person name="Antonin V."/>
            <person name="Barry K.W."/>
            <person name="Bougher N.L."/>
            <person name="Buchanan P."/>
            <person name="Buyck B."/>
            <person name="Bense V."/>
            <person name="Catcheside P."/>
            <person name="Chovatia M."/>
            <person name="Cooper J."/>
            <person name="Damon W."/>
            <person name="Desjardin D."/>
            <person name="Finy P."/>
            <person name="Geml J."/>
            <person name="Haridas S."/>
            <person name="Hughes K."/>
            <person name="Justo A."/>
            <person name="Karasinski D."/>
            <person name="Kautmanova I."/>
            <person name="Kiss B."/>
            <person name="Kocsube S."/>
            <person name="Kotiranta H."/>
            <person name="LaButti K.M."/>
            <person name="Lechner B.E."/>
            <person name="Liimatainen K."/>
            <person name="Lipzen A."/>
            <person name="Lukacs Z."/>
            <person name="Mihaltcheva S."/>
            <person name="Morgado L.N."/>
            <person name="Niskanen T."/>
            <person name="Noordeloos M.E."/>
            <person name="Ohm R.A."/>
            <person name="Ortiz-Santana B."/>
            <person name="Ovrebo C."/>
            <person name="Racz N."/>
            <person name="Riley R."/>
            <person name="Savchenko A."/>
            <person name="Shiryaev A."/>
            <person name="Soop K."/>
            <person name="Spirin V."/>
            <person name="Szebenyi C."/>
            <person name="Tomsovsky M."/>
            <person name="Tulloss R.E."/>
            <person name="Uehling J."/>
            <person name="Grigoriev I.V."/>
            <person name="Vagvolgyi C."/>
            <person name="Papp T."/>
            <person name="Martin F.M."/>
            <person name="Miettinen O."/>
            <person name="Hibbett D.S."/>
            <person name="Nagy L.G."/>
        </authorList>
    </citation>
    <scope>NUCLEOTIDE SEQUENCE [LARGE SCALE GENOMIC DNA]</scope>
    <source>
        <strain evidence="6 7">CBS 166.37</strain>
    </source>
</reference>
<dbReference type="GO" id="GO:0005655">
    <property type="term" value="C:nucleolar ribonuclease P complex"/>
    <property type="evidence" value="ECO:0007669"/>
    <property type="project" value="TreeGrafter"/>
</dbReference>
<accession>A0A5C3MGY6</accession>
<dbReference type="PANTHER" id="PTHR14742:SF0">
    <property type="entry name" value="RIBONUCLEASE P PROTEIN SUBUNIT P21"/>
    <property type="match status" value="1"/>
</dbReference>
<feature type="compositionally biased region" description="Low complexity" evidence="5">
    <location>
        <begin position="182"/>
        <end position="192"/>
    </location>
</feature>
<keyword evidence="2" id="KW-0479">Metal-binding</keyword>
<feature type="compositionally biased region" description="Low complexity" evidence="5">
    <location>
        <begin position="42"/>
        <end position="54"/>
    </location>
</feature>
<evidence type="ECO:0000256" key="3">
    <source>
        <dbReference type="ARBA" id="ARBA00022833"/>
    </source>
</evidence>
<organism evidence="6 7">
    <name type="scientific">Crucibulum laeve</name>
    <dbReference type="NCBI Taxonomy" id="68775"/>
    <lineage>
        <taxon>Eukaryota</taxon>
        <taxon>Fungi</taxon>
        <taxon>Dikarya</taxon>
        <taxon>Basidiomycota</taxon>
        <taxon>Agaricomycotina</taxon>
        <taxon>Agaricomycetes</taxon>
        <taxon>Agaricomycetidae</taxon>
        <taxon>Agaricales</taxon>
        <taxon>Agaricineae</taxon>
        <taxon>Nidulariaceae</taxon>
        <taxon>Crucibulum</taxon>
    </lineage>
</organism>
<keyword evidence="7" id="KW-1185">Reference proteome</keyword>
<name>A0A5C3MGY6_9AGAR</name>
<evidence type="ECO:0000313" key="6">
    <source>
        <dbReference type="EMBL" id="TFK44177.1"/>
    </source>
</evidence>
<dbReference type="GO" id="GO:0008033">
    <property type="term" value="P:tRNA processing"/>
    <property type="evidence" value="ECO:0007669"/>
    <property type="project" value="UniProtKB-KW"/>
</dbReference>
<dbReference type="Gene3D" id="6.20.50.20">
    <property type="match status" value="1"/>
</dbReference>
<feature type="compositionally biased region" description="Basic residues" evidence="5">
    <location>
        <begin position="69"/>
        <end position="80"/>
    </location>
</feature>
<gene>
    <name evidence="6" type="ORF">BDQ12DRAFT_672526</name>
</gene>
<evidence type="ECO:0000256" key="2">
    <source>
        <dbReference type="ARBA" id="ARBA00022723"/>
    </source>
</evidence>
<proteinExistence type="inferred from homology"/>
<dbReference type="PANTHER" id="PTHR14742">
    <property type="entry name" value="RIBONUCLEASE P SUBUNIT P21"/>
    <property type="match status" value="1"/>
</dbReference>
<dbReference type="STRING" id="68775.A0A5C3MGY6"/>
<dbReference type="Proteomes" id="UP000308652">
    <property type="component" value="Unassembled WGS sequence"/>
</dbReference>
<comment type="similarity">
    <text evidence="4">Belongs to the eukaryotic/archaeal RNase P protein component 4 family.</text>
</comment>
<keyword evidence="1" id="KW-0819">tRNA processing</keyword>
<evidence type="ECO:0000256" key="4">
    <source>
        <dbReference type="ARBA" id="ARBA00038402"/>
    </source>
</evidence>
<evidence type="ECO:0000256" key="5">
    <source>
        <dbReference type="SAM" id="MobiDB-lite"/>
    </source>
</evidence>
<protein>
    <submittedName>
        <fullName evidence="6">RNAse P Rpr2/Rpp21/SNM1 subunit domain-containing protein</fullName>
    </submittedName>
</protein>
<keyword evidence="3" id="KW-0862">Zinc</keyword>
<sequence>MVKKQKDDVPDVRSVANRDIIQRLNFLYQASVYLQSIPSVPSTENSSTTLESTSPIMLGSSHASISQKPGKKKKRSPKKRTTNDLARSYIGTMKVVGQKTVVKIDPAVKRTLCRGCNTTLIPGSTAIIRVKKSTSHWHMMIYTCLHCKATRRIPAPPTQSTTQSQPIPPKVREAKLTDAPMDSDNTNSSSSTRKLVPAKRWKLRRPLPLALRPDAGHAVFCGNNKILEESERGSGVYIT</sequence>
<feature type="region of interest" description="Disordered" evidence="5">
    <location>
        <begin position="40"/>
        <end position="83"/>
    </location>
</feature>
<dbReference type="OrthoDB" id="128536at2759"/>
<dbReference type="AlphaFoldDB" id="A0A5C3MGY6"/>